<evidence type="ECO:0000256" key="8">
    <source>
        <dbReference type="ARBA" id="ARBA00022786"/>
    </source>
</evidence>
<evidence type="ECO:0000256" key="13">
    <source>
        <dbReference type="SAM" id="Phobius"/>
    </source>
</evidence>
<comment type="catalytic activity">
    <reaction evidence="1">
        <text>S-ubiquitinyl-[E2 ubiquitin-conjugating enzyme]-L-cysteine + [acceptor protein]-L-lysine = [E2 ubiquitin-conjugating enzyme]-L-cysteine + N(6)-ubiquitinyl-[acceptor protein]-L-lysine.</text>
        <dbReference type="EC" id="2.3.2.27"/>
    </reaction>
</comment>
<dbReference type="RefSeq" id="WP_062274037.1">
    <property type="nucleotide sequence ID" value="NZ_LSYU01000041.1"/>
</dbReference>
<keyword evidence="16" id="KW-1185">Reference proteome</keyword>
<dbReference type="InterPro" id="IPR022170">
    <property type="entry name" value="MUL1-like"/>
</dbReference>
<keyword evidence="10 13" id="KW-1133">Transmembrane helix</keyword>
<evidence type="ECO:0000313" key="15">
    <source>
        <dbReference type="EMBL" id="KXX65029.1"/>
    </source>
</evidence>
<dbReference type="PROSITE" id="PS00018">
    <property type="entry name" value="EF_HAND_1"/>
    <property type="match status" value="1"/>
</dbReference>
<dbReference type="PROSITE" id="PS50222">
    <property type="entry name" value="EF_HAND_2"/>
    <property type="match status" value="1"/>
</dbReference>
<keyword evidence="11 13" id="KW-0472">Membrane</keyword>
<dbReference type="EMBL" id="LSYU01000041">
    <property type="protein sequence ID" value="KXX65029.1"/>
    <property type="molecule type" value="Genomic_DNA"/>
</dbReference>
<evidence type="ECO:0000256" key="11">
    <source>
        <dbReference type="ARBA" id="ARBA00023136"/>
    </source>
</evidence>
<protein>
    <recommendedName>
        <fullName evidence="3">RING-type E3 ubiquitin transferase</fullName>
        <ecNumber evidence="3">2.3.2.27</ecNumber>
    </recommendedName>
</protein>
<keyword evidence="5 13" id="KW-0812">Transmembrane</keyword>
<comment type="subcellular location">
    <subcellularLocation>
        <location evidence="2">Membrane</location>
        <topology evidence="2">Multi-pass membrane protein</topology>
    </subcellularLocation>
</comment>
<keyword evidence="7" id="KW-0863">Zinc-finger</keyword>
<evidence type="ECO:0000256" key="9">
    <source>
        <dbReference type="ARBA" id="ARBA00022833"/>
    </source>
</evidence>
<dbReference type="InterPro" id="IPR002048">
    <property type="entry name" value="EF_hand_dom"/>
</dbReference>
<evidence type="ECO:0000256" key="6">
    <source>
        <dbReference type="ARBA" id="ARBA00022723"/>
    </source>
</evidence>
<comment type="caution">
    <text evidence="15">The sequence shown here is derived from an EMBL/GenBank/DDBJ whole genome shotgun (WGS) entry which is preliminary data.</text>
</comment>
<dbReference type="Pfam" id="PF12483">
    <property type="entry name" value="GIDE"/>
    <property type="match status" value="1"/>
</dbReference>
<feature type="domain" description="EF-hand" evidence="14">
    <location>
        <begin position="211"/>
        <end position="239"/>
    </location>
</feature>
<dbReference type="InterPro" id="IPR018247">
    <property type="entry name" value="EF_Hand_1_Ca_BS"/>
</dbReference>
<feature type="transmembrane region" description="Helical" evidence="13">
    <location>
        <begin position="17"/>
        <end position="36"/>
    </location>
</feature>
<keyword evidence="4" id="KW-0808">Transferase</keyword>
<evidence type="ECO:0000259" key="14">
    <source>
        <dbReference type="PROSITE" id="PS50222"/>
    </source>
</evidence>
<sequence>MLETLADALAQTPTEHFWIGWALAGAATLFALRWTLGQYHDLRRVTDTPTARIRSAAQGQVELQGLAAPHQAPLLAPLTGAPCLWYRYRIEERRDSGRQQRWVRVEEASSETPFLIDDGSGQCLVDPHRAQVRCHRARVWYGPRRGAPPGAAPSAWQQLFGGARRWRMREERIEHHDLLYVLGHLETPRRGPEARDRLTRALLNRWKRDPERMRALDRNGDGEIDLDEWERARTKAARLAEHAERQLAATPPLPRVGRGPDPRLQPLIASGDEATLIGQLQWRTAAGAILSGLLALGCALAPALRLGA</sequence>
<keyword evidence="9" id="KW-0862">Zinc</keyword>
<keyword evidence="8" id="KW-0833">Ubl conjugation pathway</keyword>
<dbReference type="Proteomes" id="UP000075766">
    <property type="component" value="Unassembled WGS sequence"/>
</dbReference>
<evidence type="ECO:0000256" key="5">
    <source>
        <dbReference type="ARBA" id="ARBA00022692"/>
    </source>
</evidence>
<keyword evidence="6" id="KW-0479">Metal-binding</keyword>
<feature type="transmembrane region" description="Helical" evidence="13">
    <location>
        <begin position="285"/>
        <end position="304"/>
    </location>
</feature>
<gene>
    <name evidence="15" type="ORF">AY586_11600</name>
</gene>
<evidence type="ECO:0000313" key="16">
    <source>
        <dbReference type="Proteomes" id="UP000075766"/>
    </source>
</evidence>
<evidence type="ECO:0000256" key="10">
    <source>
        <dbReference type="ARBA" id="ARBA00022989"/>
    </source>
</evidence>
<evidence type="ECO:0000256" key="2">
    <source>
        <dbReference type="ARBA" id="ARBA00004141"/>
    </source>
</evidence>
<accession>A0ABR5VHH3</accession>
<evidence type="ECO:0000256" key="3">
    <source>
        <dbReference type="ARBA" id="ARBA00012483"/>
    </source>
</evidence>
<proteinExistence type="predicted"/>
<dbReference type="EC" id="2.3.2.27" evidence="3"/>
<evidence type="ECO:0000256" key="1">
    <source>
        <dbReference type="ARBA" id="ARBA00000900"/>
    </source>
</evidence>
<reference evidence="15 16" key="1">
    <citation type="submission" date="2016-02" db="EMBL/GenBank/DDBJ databases">
        <title>Genome sequence of Marichromatium gracile YL-28, a purple sulfur bacterium.</title>
        <authorList>
            <person name="Zhao C."/>
            <person name="Hong X."/>
            <person name="Chen S."/>
            <person name="Yang S."/>
        </authorList>
    </citation>
    <scope>NUCLEOTIDE SEQUENCE [LARGE SCALE GENOMIC DNA]</scope>
    <source>
        <strain evidence="15 16">YL28</strain>
    </source>
</reference>
<name>A0ABR5VHH3_MARGR</name>
<evidence type="ECO:0000256" key="12">
    <source>
        <dbReference type="SAM" id="MobiDB-lite"/>
    </source>
</evidence>
<evidence type="ECO:0000256" key="7">
    <source>
        <dbReference type="ARBA" id="ARBA00022771"/>
    </source>
</evidence>
<feature type="region of interest" description="Disordered" evidence="12">
    <location>
        <begin position="243"/>
        <end position="264"/>
    </location>
</feature>
<organism evidence="15 16">
    <name type="scientific">Marichromatium gracile</name>
    <name type="common">Chromatium gracile</name>
    <dbReference type="NCBI Taxonomy" id="1048"/>
    <lineage>
        <taxon>Bacteria</taxon>
        <taxon>Pseudomonadati</taxon>
        <taxon>Pseudomonadota</taxon>
        <taxon>Gammaproteobacteria</taxon>
        <taxon>Chromatiales</taxon>
        <taxon>Chromatiaceae</taxon>
        <taxon>Marichromatium</taxon>
    </lineage>
</organism>
<evidence type="ECO:0000256" key="4">
    <source>
        <dbReference type="ARBA" id="ARBA00022679"/>
    </source>
</evidence>